<dbReference type="InterPro" id="IPR036736">
    <property type="entry name" value="ACP-like_sf"/>
</dbReference>
<dbReference type="FunFam" id="3.40.50.980:FF:000001">
    <property type="entry name" value="Non-ribosomal peptide synthetase"/>
    <property type="match status" value="1"/>
</dbReference>
<evidence type="ECO:0000259" key="3">
    <source>
        <dbReference type="PROSITE" id="PS50075"/>
    </source>
</evidence>
<evidence type="ECO:0000313" key="4">
    <source>
        <dbReference type="EMBL" id="SEM69580.1"/>
    </source>
</evidence>
<dbReference type="CDD" id="cd05930">
    <property type="entry name" value="A_NRPS"/>
    <property type="match status" value="1"/>
</dbReference>
<dbReference type="InterPro" id="IPR009081">
    <property type="entry name" value="PP-bd_ACP"/>
</dbReference>
<dbReference type="SUPFAM" id="SSF47336">
    <property type="entry name" value="ACP-like"/>
    <property type="match status" value="1"/>
</dbReference>
<dbReference type="CDD" id="cd19543">
    <property type="entry name" value="DCL_NRPS"/>
    <property type="match status" value="1"/>
</dbReference>
<dbReference type="Gene3D" id="3.30.559.30">
    <property type="entry name" value="Nonribosomal peptide synthetase, condensation domain"/>
    <property type="match status" value="1"/>
</dbReference>
<dbReference type="Gene3D" id="1.10.1200.10">
    <property type="entry name" value="ACP-like"/>
    <property type="match status" value="1"/>
</dbReference>
<accession>A0A1H8AFR7</accession>
<dbReference type="InterPro" id="IPR010071">
    <property type="entry name" value="AA_adenyl_dom"/>
</dbReference>
<dbReference type="SUPFAM" id="SSF56801">
    <property type="entry name" value="Acetyl-CoA synthetase-like"/>
    <property type="match status" value="1"/>
</dbReference>
<dbReference type="GO" id="GO:0043041">
    <property type="term" value="P:amino acid activation for nonribosomal peptide biosynthetic process"/>
    <property type="evidence" value="ECO:0007669"/>
    <property type="project" value="TreeGrafter"/>
</dbReference>
<dbReference type="FunFam" id="3.30.300.30:FF:000010">
    <property type="entry name" value="Enterobactin synthetase component F"/>
    <property type="match status" value="1"/>
</dbReference>
<protein>
    <submittedName>
        <fullName evidence="4">Amino acid adenylation domain-containing protein</fullName>
    </submittedName>
</protein>
<dbReference type="GO" id="GO:0072330">
    <property type="term" value="P:monocarboxylic acid biosynthetic process"/>
    <property type="evidence" value="ECO:0007669"/>
    <property type="project" value="UniProtKB-ARBA"/>
</dbReference>
<dbReference type="InterPro" id="IPR020845">
    <property type="entry name" value="AMP-binding_CS"/>
</dbReference>
<dbReference type="NCBIfam" id="TIGR01733">
    <property type="entry name" value="AA-adenyl-dom"/>
    <property type="match status" value="1"/>
</dbReference>
<dbReference type="Gene3D" id="3.30.559.10">
    <property type="entry name" value="Chloramphenicol acetyltransferase-like domain"/>
    <property type="match status" value="1"/>
</dbReference>
<evidence type="ECO:0000256" key="1">
    <source>
        <dbReference type="ARBA" id="ARBA00022450"/>
    </source>
</evidence>
<dbReference type="PROSITE" id="PS00455">
    <property type="entry name" value="AMP_BINDING"/>
    <property type="match status" value="1"/>
</dbReference>
<dbReference type="PROSITE" id="PS50075">
    <property type="entry name" value="CARRIER"/>
    <property type="match status" value="1"/>
</dbReference>
<dbReference type="OrthoDB" id="9757540at2"/>
<organism evidence="4 5">
    <name type="scientific">Stigmatella aurantiaca</name>
    <dbReference type="NCBI Taxonomy" id="41"/>
    <lineage>
        <taxon>Bacteria</taxon>
        <taxon>Pseudomonadati</taxon>
        <taxon>Myxococcota</taxon>
        <taxon>Myxococcia</taxon>
        <taxon>Myxococcales</taxon>
        <taxon>Cystobacterineae</taxon>
        <taxon>Archangiaceae</taxon>
        <taxon>Stigmatella</taxon>
    </lineage>
</organism>
<dbReference type="Gene3D" id="3.30.300.30">
    <property type="match status" value="1"/>
</dbReference>
<dbReference type="Pfam" id="PF00501">
    <property type="entry name" value="AMP-binding"/>
    <property type="match status" value="1"/>
</dbReference>
<name>A0A1H8AFR7_STIAU</name>
<dbReference type="SMART" id="SM00823">
    <property type="entry name" value="PKS_PP"/>
    <property type="match status" value="1"/>
</dbReference>
<dbReference type="FunFam" id="1.10.1200.10:FF:000016">
    <property type="entry name" value="Non-ribosomal peptide synthase"/>
    <property type="match status" value="1"/>
</dbReference>
<dbReference type="Gene3D" id="2.30.38.10">
    <property type="entry name" value="Luciferase, Domain 3"/>
    <property type="match status" value="1"/>
</dbReference>
<dbReference type="PANTHER" id="PTHR45527">
    <property type="entry name" value="NONRIBOSOMAL PEPTIDE SYNTHETASE"/>
    <property type="match status" value="1"/>
</dbReference>
<dbReference type="AlphaFoldDB" id="A0A1H8AFR7"/>
<dbReference type="InterPro" id="IPR000873">
    <property type="entry name" value="AMP-dep_synth/lig_dom"/>
</dbReference>
<dbReference type="SUPFAM" id="SSF52777">
    <property type="entry name" value="CoA-dependent acyltransferases"/>
    <property type="match status" value="2"/>
</dbReference>
<dbReference type="GO" id="GO:0031177">
    <property type="term" value="F:phosphopantetheine binding"/>
    <property type="evidence" value="ECO:0007669"/>
    <property type="project" value="InterPro"/>
</dbReference>
<dbReference type="GO" id="GO:0003824">
    <property type="term" value="F:catalytic activity"/>
    <property type="evidence" value="ECO:0007669"/>
    <property type="project" value="InterPro"/>
</dbReference>
<dbReference type="Pfam" id="PF13193">
    <property type="entry name" value="AMP-binding_C"/>
    <property type="match status" value="1"/>
</dbReference>
<keyword evidence="5" id="KW-1185">Reference proteome</keyword>
<dbReference type="Pfam" id="PF00550">
    <property type="entry name" value="PP-binding"/>
    <property type="match status" value="1"/>
</dbReference>
<dbReference type="Gene3D" id="3.40.50.980">
    <property type="match status" value="2"/>
</dbReference>
<reference evidence="5" key="1">
    <citation type="submission" date="2016-10" db="EMBL/GenBank/DDBJ databases">
        <authorList>
            <person name="Varghese N."/>
            <person name="Submissions S."/>
        </authorList>
    </citation>
    <scope>NUCLEOTIDE SEQUENCE [LARGE SCALE GENOMIC DNA]</scope>
    <source>
        <strain evidence="5">DSM 17044</strain>
    </source>
</reference>
<dbReference type="FunFam" id="3.40.50.12780:FF:000012">
    <property type="entry name" value="Non-ribosomal peptide synthetase"/>
    <property type="match status" value="1"/>
</dbReference>
<gene>
    <name evidence="4" type="ORF">SAMN05444354_12151</name>
</gene>
<sequence length="1095" mass="122009">MTHHAIEDLYPLSPLQQGMLFHSLYAPEAGQYFLQITCTLEGPVEPAHFEAAWQHVLDQHPALRTSFTWEDLEEPLQVVHRAVSVQLTRQDWSHLAPEAQHREMAGLLEADRRRGFALAQAPLMRLLLVRTGPRTHTFLWSCHHLLLDGWSLGLLLKECLDAYHALVRGERPARSVTRPYRDYIAWLQQQSAGQAEHFWRERLAGFSSPTPLPVARGAKAEGSWHGRSWLALPGETSERLRVLARTHALTPNTLFQGIWALLLSRYSGQSDIVFGTTVSGRPADLQGAHSMVGMFINTQPVRTRVDPDGLVLPYLQQLQREQAEARQYEYSSLVQIHGWSEVPRGQNLFETLLVFESFPFSRAEPPPGGGATVTDVETYDFTSYILHIDVVPGPAFTLLASYDRRQLDDAALERLLTHYAQLLEELAHQPERRLEELSMLPDAERRRVLIDWNQQRADYPFDSSIQQLIQEQAARTPDAIAVAHRDGQLTYRELNARSNRLAHPLITEGVGPDIVVALLGDRGVDFLAAIVGILKAGGAYLPLDPGHPAERLAQILGQSQTPVVVVSRERRALLDAALALLSAGARPRVLELPELLERQTPADDPPCRSHGRNLAYVIYTSGSTGTPKGAMLEHAGKINHLRGMIDYLQMESADVMAQTASQCFDISVWQFLAPLLVGARVQILDTELTRDPASFLAELDRTGITVLEVVPSLLTAMIEQLERMDPARLPMQALHWIMPTGEVLPPALCRRWLKLYPRVPLLNAYGPTETSDDTNLYTVSQPPPEDEERVPVGYSLPNLTMYILDPRLRPVPVGLSGELYIGGIGVGRGYLNDPVRTAASFLPDPFSAFSGARFYKTGDICRYRPDGSIEFLDRADFQVKIRGFRVEPGEVEAVLARHPAVRQAVVVARELPARGKQLVAYVVPREGAWPGAAGGSMRDSHEGIAILREFLQGHLPHYMMPSVFIALPTLPLNANGKVDRKALPVPDAAASQEKRAPAPPRTDVEERLVALWQEVLSRQPIGVEDNFFELGGHSLLAVRAHSRLRELFGIDLPLRTLFELTTVAQLAEKIEAIRWAASGPPKDEPEDVEREEVEL</sequence>
<evidence type="ECO:0000313" key="5">
    <source>
        <dbReference type="Proteomes" id="UP000182719"/>
    </source>
</evidence>
<dbReference type="GO" id="GO:0005829">
    <property type="term" value="C:cytosol"/>
    <property type="evidence" value="ECO:0007669"/>
    <property type="project" value="TreeGrafter"/>
</dbReference>
<dbReference type="InterPro" id="IPR025110">
    <property type="entry name" value="AMP-bd_C"/>
</dbReference>
<keyword evidence="2" id="KW-0597">Phosphoprotein</keyword>
<dbReference type="RefSeq" id="WP_075009975.1">
    <property type="nucleotide sequence ID" value="NZ_FOAP01000021.1"/>
</dbReference>
<dbReference type="GO" id="GO:0044550">
    <property type="term" value="P:secondary metabolite biosynthetic process"/>
    <property type="evidence" value="ECO:0007669"/>
    <property type="project" value="UniProtKB-ARBA"/>
</dbReference>
<dbReference type="EMBL" id="FOAP01000021">
    <property type="protein sequence ID" value="SEM69580.1"/>
    <property type="molecule type" value="Genomic_DNA"/>
</dbReference>
<dbReference type="Pfam" id="PF00668">
    <property type="entry name" value="Condensation"/>
    <property type="match status" value="1"/>
</dbReference>
<dbReference type="InterPro" id="IPR020806">
    <property type="entry name" value="PKS_PP-bd"/>
</dbReference>
<dbReference type="Proteomes" id="UP000182719">
    <property type="component" value="Unassembled WGS sequence"/>
</dbReference>
<dbReference type="InterPro" id="IPR045851">
    <property type="entry name" value="AMP-bd_C_sf"/>
</dbReference>
<dbReference type="InterPro" id="IPR001242">
    <property type="entry name" value="Condensation_dom"/>
</dbReference>
<keyword evidence="1" id="KW-0596">Phosphopantetheine</keyword>
<dbReference type="PANTHER" id="PTHR45527:SF1">
    <property type="entry name" value="FATTY ACID SYNTHASE"/>
    <property type="match status" value="1"/>
</dbReference>
<dbReference type="InterPro" id="IPR023213">
    <property type="entry name" value="CAT-like_dom_sf"/>
</dbReference>
<feature type="domain" description="Carrier" evidence="3">
    <location>
        <begin position="999"/>
        <end position="1074"/>
    </location>
</feature>
<evidence type="ECO:0000256" key="2">
    <source>
        <dbReference type="ARBA" id="ARBA00022553"/>
    </source>
</evidence>
<proteinExistence type="predicted"/>